<feature type="compositionally biased region" description="Polar residues" evidence="1">
    <location>
        <begin position="113"/>
        <end position="131"/>
    </location>
</feature>
<accession>A0ABD0M744</accession>
<feature type="region of interest" description="Disordered" evidence="1">
    <location>
        <begin position="173"/>
        <end position="192"/>
    </location>
</feature>
<feature type="compositionally biased region" description="Polar residues" evidence="1">
    <location>
        <begin position="364"/>
        <end position="393"/>
    </location>
</feature>
<dbReference type="AlphaFoldDB" id="A0ABD0M744"/>
<dbReference type="Proteomes" id="UP001519460">
    <property type="component" value="Unassembled WGS sequence"/>
</dbReference>
<comment type="caution">
    <text evidence="2">The sequence shown here is derived from an EMBL/GenBank/DDBJ whole genome shotgun (WGS) entry which is preliminary data.</text>
</comment>
<evidence type="ECO:0000256" key="1">
    <source>
        <dbReference type="SAM" id="MobiDB-lite"/>
    </source>
</evidence>
<proteinExistence type="predicted"/>
<keyword evidence="3" id="KW-1185">Reference proteome</keyword>
<feature type="region of interest" description="Disordered" evidence="1">
    <location>
        <begin position="355"/>
        <end position="423"/>
    </location>
</feature>
<gene>
    <name evidence="2" type="ORF">BaRGS_00001272</name>
</gene>
<evidence type="ECO:0000313" key="3">
    <source>
        <dbReference type="Proteomes" id="UP001519460"/>
    </source>
</evidence>
<organism evidence="2 3">
    <name type="scientific">Batillaria attramentaria</name>
    <dbReference type="NCBI Taxonomy" id="370345"/>
    <lineage>
        <taxon>Eukaryota</taxon>
        <taxon>Metazoa</taxon>
        <taxon>Spiralia</taxon>
        <taxon>Lophotrochozoa</taxon>
        <taxon>Mollusca</taxon>
        <taxon>Gastropoda</taxon>
        <taxon>Caenogastropoda</taxon>
        <taxon>Sorbeoconcha</taxon>
        <taxon>Cerithioidea</taxon>
        <taxon>Batillariidae</taxon>
        <taxon>Batillaria</taxon>
    </lineage>
</organism>
<reference evidence="2 3" key="1">
    <citation type="journal article" date="2023" name="Sci. Data">
        <title>Genome assembly of the Korean intertidal mud-creeper Batillaria attramentaria.</title>
        <authorList>
            <person name="Patra A.K."/>
            <person name="Ho P.T."/>
            <person name="Jun S."/>
            <person name="Lee S.J."/>
            <person name="Kim Y."/>
            <person name="Won Y.J."/>
        </authorList>
    </citation>
    <scope>NUCLEOTIDE SEQUENCE [LARGE SCALE GENOMIC DNA]</scope>
    <source>
        <strain evidence="2">Wonlab-2016</strain>
    </source>
</reference>
<sequence length="517" mass="56036">MATESQRNDVAADAVDLELQLDLMTINCFESINNDDVDDLEEELFITCCYGRGKRLQDIVIPRLPKKYESEAKKPPSGESVLYESRPLMKSPAVKKRTVGGRGRARLLKDQLQGAQSRLGPQQTQTLPSSFSREAKSECILIDQDFDVYGGRLSGSTAIGAGRYNVRSQEDFPSLSTVTDSESGQGKNKRKRACAEVQSFESLGKQIATLGMSGDNGGTSGAHRVGPEGDASFSDTVSQLKANRMYELSFDDDVDGIFDDVTVEDNDALFEPLRKEDAAVPYREASSAAENPKAASVTGMGQNAHSKDMATSLLAMDELDDTDIETCDSGKDGSQTYADRPILHVPHQTAACFTSDSGLEHSHNGQTSVEFSQPTTSDPGSAAVSESSGQNDLAANAEKGSSDSSTGAEAAQGAKPRKVKSKKTWKLEGSDVFQVDNVPKGGGKELEDLLSHYGKILEKEKKARTGGKYSFRFRISGETENMEWITECFHDNDDIFPGCTLECYHLNDLSTDDGTEV</sequence>
<name>A0ABD0M744_9CAEN</name>
<evidence type="ECO:0000313" key="2">
    <source>
        <dbReference type="EMBL" id="KAK7507337.1"/>
    </source>
</evidence>
<protein>
    <submittedName>
        <fullName evidence="2">Uncharacterized protein</fullName>
    </submittedName>
</protein>
<feature type="region of interest" description="Disordered" evidence="1">
    <location>
        <begin position="112"/>
        <end position="131"/>
    </location>
</feature>
<dbReference type="EMBL" id="JACVVK020000004">
    <property type="protein sequence ID" value="KAK7507337.1"/>
    <property type="molecule type" value="Genomic_DNA"/>
</dbReference>
<feature type="compositionally biased region" description="Polar residues" evidence="1">
    <location>
        <begin position="174"/>
        <end position="186"/>
    </location>
</feature>